<sequence length="63" mass="7222">MISTPAFLREYNEVKAGFIYNLVIINGRNCARAQLSRHFTIYVRNSSTVDAHLWIKAPKKQAV</sequence>
<dbReference type="AlphaFoldDB" id="A0A3E1NJH8"/>
<name>A0A3E1NJH8_9BACT</name>
<gene>
    <name evidence="1" type="ORF">DXN05_11215</name>
</gene>
<accession>A0A3E1NJH8</accession>
<dbReference type="EMBL" id="QTJU01000003">
    <property type="protein sequence ID" value="RFM28095.1"/>
    <property type="molecule type" value="Genomic_DNA"/>
</dbReference>
<keyword evidence="2" id="KW-1185">Reference proteome</keyword>
<evidence type="ECO:0000313" key="2">
    <source>
        <dbReference type="Proteomes" id="UP000261284"/>
    </source>
</evidence>
<proteinExistence type="predicted"/>
<evidence type="ECO:0000313" key="1">
    <source>
        <dbReference type="EMBL" id="RFM28095.1"/>
    </source>
</evidence>
<comment type="caution">
    <text evidence="1">The sequence shown here is derived from an EMBL/GenBank/DDBJ whole genome shotgun (WGS) entry which is preliminary data.</text>
</comment>
<protein>
    <submittedName>
        <fullName evidence="1">Uncharacterized protein</fullName>
    </submittedName>
</protein>
<dbReference type="Proteomes" id="UP000261284">
    <property type="component" value="Unassembled WGS sequence"/>
</dbReference>
<organism evidence="1 2">
    <name type="scientific">Deminuibacter soli</name>
    <dbReference type="NCBI Taxonomy" id="2291815"/>
    <lineage>
        <taxon>Bacteria</taxon>
        <taxon>Pseudomonadati</taxon>
        <taxon>Bacteroidota</taxon>
        <taxon>Chitinophagia</taxon>
        <taxon>Chitinophagales</taxon>
        <taxon>Chitinophagaceae</taxon>
        <taxon>Deminuibacter</taxon>
    </lineage>
</organism>
<reference evidence="1 2" key="1">
    <citation type="submission" date="2018-08" db="EMBL/GenBank/DDBJ databases">
        <title>Chitinophagaceae sp. K23C18032701, a novel bacterium isolated from forest soil.</title>
        <authorList>
            <person name="Wang C."/>
        </authorList>
    </citation>
    <scope>NUCLEOTIDE SEQUENCE [LARGE SCALE GENOMIC DNA]</scope>
    <source>
        <strain evidence="1 2">K23C18032701</strain>
    </source>
</reference>